<organism evidence="5">
    <name type="scientific">Thermofilum pendens</name>
    <dbReference type="NCBI Taxonomy" id="2269"/>
    <lineage>
        <taxon>Archaea</taxon>
        <taxon>Thermoproteota</taxon>
        <taxon>Thermoprotei</taxon>
        <taxon>Thermofilales</taxon>
        <taxon>Thermofilaceae</taxon>
        <taxon>Thermofilum</taxon>
    </lineage>
</organism>
<dbReference type="PANTHER" id="PTHR35005">
    <property type="entry name" value="3-DEHYDRO-SCYLLO-INOSOSE HYDROLASE"/>
    <property type="match status" value="1"/>
</dbReference>
<dbReference type="Pfam" id="PF02633">
    <property type="entry name" value="Creatininase"/>
    <property type="match status" value="1"/>
</dbReference>
<dbReference type="GO" id="GO:0009231">
    <property type="term" value="P:riboflavin biosynthetic process"/>
    <property type="evidence" value="ECO:0007669"/>
    <property type="project" value="TreeGrafter"/>
</dbReference>
<dbReference type="EMBL" id="DTIB01000100">
    <property type="protein sequence ID" value="HGB25492.1"/>
    <property type="molecule type" value="Genomic_DNA"/>
</dbReference>
<evidence type="ECO:0000256" key="4">
    <source>
        <dbReference type="ARBA" id="ARBA00022833"/>
    </source>
</evidence>
<protein>
    <submittedName>
        <fullName evidence="5">Creatininase family protein</fullName>
    </submittedName>
</protein>
<dbReference type="AlphaFoldDB" id="A0A7C3SLM9"/>
<dbReference type="PANTHER" id="PTHR35005:SF1">
    <property type="entry name" value="2-AMINO-5-FORMYLAMINO-6-RIBOSYLAMINOPYRIMIDIN-4(3H)-ONE 5'-MONOPHOSPHATE DEFORMYLASE"/>
    <property type="match status" value="1"/>
</dbReference>
<proteinExistence type="predicted"/>
<dbReference type="GO" id="GO:0016811">
    <property type="term" value="F:hydrolase activity, acting on carbon-nitrogen (but not peptide) bonds, in linear amides"/>
    <property type="evidence" value="ECO:0007669"/>
    <property type="project" value="TreeGrafter"/>
</dbReference>
<dbReference type="GO" id="GO:0046872">
    <property type="term" value="F:metal ion binding"/>
    <property type="evidence" value="ECO:0007669"/>
    <property type="project" value="UniProtKB-KW"/>
</dbReference>
<name>A0A7C3SLM9_THEPE</name>
<dbReference type="InterPro" id="IPR024087">
    <property type="entry name" value="Creatininase-like_sf"/>
</dbReference>
<evidence type="ECO:0000313" key="5">
    <source>
        <dbReference type="EMBL" id="HGB25492.1"/>
    </source>
</evidence>
<evidence type="ECO:0000256" key="3">
    <source>
        <dbReference type="ARBA" id="ARBA00022801"/>
    </source>
</evidence>
<sequence>MAKLKWDELTYSELSSALSRGVDSVVFPVGTVEPHGAHLPLGTDTIIAEVVGELVAERVGALLLPALPYGVTGSLHGYPGSVRVPPDVLEALVLSVLESVSSHGVRYALLLNGHGGEHAELGVCGEAGLVQVQAGHHGGGLVGCR</sequence>
<keyword evidence="2" id="KW-0479">Metal-binding</keyword>
<accession>A0A7C3SLM9</accession>
<evidence type="ECO:0000256" key="1">
    <source>
        <dbReference type="ARBA" id="ARBA00001947"/>
    </source>
</evidence>
<reference evidence="5" key="1">
    <citation type="journal article" date="2020" name="mSystems">
        <title>Genome- and Community-Level Interaction Insights into Carbon Utilization and Element Cycling Functions of Hydrothermarchaeota in Hydrothermal Sediment.</title>
        <authorList>
            <person name="Zhou Z."/>
            <person name="Liu Y."/>
            <person name="Xu W."/>
            <person name="Pan J."/>
            <person name="Luo Z.H."/>
            <person name="Li M."/>
        </authorList>
    </citation>
    <scope>NUCLEOTIDE SEQUENCE [LARGE SCALE GENOMIC DNA]</scope>
    <source>
        <strain evidence="5">SpSt-8</strain>
    </source>
</reference>
<dbReference type="SUPFAM" id="SSF102215">
    <property type="entry name" value="Creatininase"/>
    <property type="match status" value="1"/>
</dbReference>
<keyword evidence="4" id="KW-0862">Zinc</keyword>
<comment type="caution">
    <text evidence="5">The sequence shown here is derived from an EMBL/GenBank/DDBJ whole genome shotgun (WGS) entry which is preliminary data.</text>
</comment>
<dbReference type="Gene3D" id="3.40.50.10310">
    <property type="entry name" value="Creatininase"/>
    <property type="match status" value="1"/>
</dbReference>
<evidence type="ECO:0000256" key="2">
    <source>
        <dbReference type="ARBA" id="ARBA00022723"/>
    </source>
</evidence>
<gene>
    <name evidence="5" type="ORF">ENV88_05610</name>
</gene>
<keyword evidence="3" id="KW-0378">Hydrolase</keyword>
<dbReference type="InterPro" id="IPR003785">
    <property type="entry name" value="Creatininase/forma_Hydrolase"/>
</dbReference>
<comment type="cofactor">
    <cofactor evidence="1">
        <name>Zn(2+)</name>
        <dbReference type="ChEBI" id="CHEBI:29105"/>
    </cofactor>
</comment>